<evidence type="ECO:0008006" key="5">
    <source>
        <dbReference type="Google" id="ProtNLM"/>
    </source>
</evidence>
<dbReference type="AlphaFoldDB" id="A0A9W4QZY1"/>
<protein>
    <recommendedName>
        <fullName evidence="5">Tetratricopeptide repeat protein</fullName>
    </recommendedName>
</protein>
<organism evidence="2 3">
    <name type="scientific">Pseudoalteromonas holothuriae</name>
    <dbReference type="NCBI Taxonomy" id="2963714"/>
    <lineage>
        <taxon>Bacteria</taxon>
        <taxon>Pseudomonadati</taxon>
        <taxon>Pseudomonadota</taxon>
        <taxon>Gammaproteobacteria</taxon>
        <taxon>Alteromonadales</taxon>
        <taxon>Pseudoalteromonadaceae</taxon>
        <taxon>Pseudoalteromonas</taxon>
    </lineage>
</organism>
<dbReference type="Proteomes" id="UP001152485">
    <property type="component" value="Unassembled WGS sequence"/>
</dbReference>
<gene>
    <name evidence="2" type="ORF">PSECIP111854_02876</name>
    <name evidence="1" type="ORF">PSECIP111951_00328</name>
</gene>
<proteinExistence type="predicted"/>
<dbReference type="SUPFAM" id="SSF48452">
    <property type="entry name" value="TPR-like"/>
    <property type="match status" value="1"/>
</dbReference>
<dbReference type="RefSeq" id="WP_261591527.1">
    <property type="nucleotide sequence ID" value="NZ_CAMAPC010000011.1"/>
</dbReference>
<name>A0A9W4QZY1_9GAMM</name>
<dbReference type="EMBL" id="CAMAPC010000011">
    <property type="protein sequence ID" value="CAH9061759.1"/>
    <property type="molecule type" value="Genomic_DNA"/>
</dbReference>
<reference evidence="2 4" key="1">
    <citation type="submission" date="2022-07" db="EMBL/GenBank/DDBJ databases">
        <authorList>
            <person name="Criscuolo A."/>
        </authorList>
    </citation>
    <scope>NUCLEOTIDE SEQUENCE</scope>
    <source>
        <strain evidence="4">CIP 111951</strain>
        <strain evidence="2">CIP111854</strain>
        <strain evidence="1">CIP111951</strain>
    </source>
</reference>
<dbReference type="Gene3D" id="1.25.40.10">
    <property type="entry name" value="Tetratricopeptide repeat domain"/>
    <property type="match status" value="1"/>
</dbReference>
<evidence type="ECO:0000313" key="2">
    <source>
        <dbReference type="EMBL" id="CAH9061759.1"/>
    </source>
</evidence>
<evidence type="ECO:0000313" key="3">
    <source>
        <dbReference type="Proteomes" id="UP001152467"/>
    </source>
</evidence>
<sequence length="194" mass="22235">METSEELVLTSIEELINDFPKIIKNQQYDKISELIKLQPHSFELHFLDGSYHAEHGVYEQAKDAFILSININPDFNISRFQLCFLAVINQDLDTFNTYIEPLLELNSNNYLALFANALVNILHDNIEQAKSNLRDGMLLNDENLSLNENMNKLLSLISEDAESSNSETQENVTEDELNSSTNSVLLDIYKNKFN</sequence>
<dbReference type="InterPro" id="IPR011990">
    <property type="entry name" value="TPR-like_helical_dom_sf"/>
</dbReference>
<dbReference type="EMBL" id="CAMAPD010000001">
    <property type="protein sequence ID" value="CAH9051101.1"/>
    <property type="molecule type" value="Genomic_DNA"/>
</dbReference>
<dbReference type="Proteomes" id="UP001152467">
    <property type="component" value="Unassembled WGS sequence"/>
</dbReference>
<evidence type="ECO:0000313" key="1">
    <source>
        <dbReference type="EMBL" id="CAH9051101.1"/>
    </source>
</evidence>
<evidence type="ECO:0000313" key="4">
    <source>
        <dbReference type="Proteomes" id="UP001152485"/>
    </source>
</evidence>
<keyword evidence="3" id="KW-1185">Reference proteome</keyword>
<comment type="caution">
    <text evidence="2">The sequence shown here is derived from an EMBL/GenBank/DDBJ whole genome shotgun (WGS) entry which is preliminary data.</text>
</comment>
<accession>A0A9W4QZY1</accession>